<evidence type="ECO:0000313" key="1">
    <source>
        <dbReference type="EMBL" id="EWM20046.1"/>
    </source>
</evidence>
<sequence>MRTGSARPELYIQDLPRVGPWSDTRGDEGCRGIYEGDFQQIRAAEDDTSPWFAKQAKYSITDVKRVELKKY</sequence>
<comment type="caution">
    <text evidence="1">The sequence shown here is derived from an EMBL/GenBank/DDBJ whole genome shotgun (WGS) entry which is preliminary data.</text>
</comment>
<evidence type="ECO:0000313" key="2">
    <source>
        <dbReference type="Proteomes" id="UP000019335"/>
    </source>
</evidence>
<proteinExistence type="predicted"/>
<dbReference type="Proteomes" id="UP000019335">
    <property type="component" value="Unassembled WGS sequence"/>
</dbReference>
<gene>
    <name evidence="1" type="ORF">Naga_102079g1</name>
</gene>
<accession>W7TIG8</accession>
<keyword evidence="2" id="KW-1185">Reference proteome</keyword>
<name>W7TIG8_9STRA</name>
<dbReference type="EMBL" id="AZIL01003423">
    <property type="protein sequence ID" value="EWM20046.1"/>
    <property type="molecule type" value="Genomic_DNA"/>
</dbReference>
<reference evidence="1 2" key="1">
    <citation type="journal article" date="2014" name="Mol. Plant">
        <title>Chromosome Scale Genome Assembly and Transcriptome Profiling of Nannochloropsis gaditana in Nitrogen Depletion.</title>
        <authorList>
            <person name="Corteggiani Carpinelli E."/>
            <person name="Telatin A."/>
            <person name="Vitulo N."/>
            <person name="Forcato C."/>
            <person name="D'Angelo M."/>
            <person name="Schiavon R."/>
            <person name="Vezzi A."/>
            <person name="Giacometti G.M."/>
            <person name="Morosinotto T."/>
            <person name="Valle G."/>
        </authorList>
    </citation>
    <scope>NUCLEOTIDE SEQUENCE [LARGE SCALE GENOMIC DNA]</scope>
    <source>
        <strain evidence="1 2">B-31</strain>
    </source>
</reference>
<protein>
    <submittedName>
        <fullName evidence="1">Uncharacterized protein</fullName>
    </submittedName>
</protein>
<organism evidence="1 2">
    <name type="scientific">Nannochloropsis gaditana</name>
    <dbReference type="NCBI Taxonomy" id="72520"/>
    <lineage>
        <taxon>Eukaryota</taxon>
        <taxon>Sar</taxon>
        <taxon>Stramenopiles</taxon>
        <taxon>Ochrophyta</taxon>
        <taxon>Eustigmatophyceae</taxon>
        <taxon>Eustigmatales</taxon>
        <taxon>Monodopsidaceae</taxon>
        <taxon>Nannochloropsis</taxon>
    </lineage>
</organism>
<dbReference type="AlphaFoldDB" id="W7TIG8"/>